<dbReference type="CDD" id="cd07302">
    <property type="entry name" value="CHD"/>
    <property type="match status" value="1"/>
</dbReference>
<evidence type="ECO:0000313" key="1">
    <source>
        <dbReference type="EMBL" id="QEE18979.1"/>
    </source>
</evidence>
<dbReference type="GO" id="GO:0004016">
    <property type="term" value="F:adenylate cyclase activity"/>
    <property type="evidence" value="ECO:0007669"/>
    <property type="project" value="UniProtKB-ARBA"/>
</dbReference>
<protein>
    <submittedName>
        <fullName evidence="1">Adenylate/guanylate cyclase domain-containing protein</fullName>
    </submittedName>
</protein>
<dbReference type="Pfam" id="PF05226">
    <property type="entry name" value="CHASE2"/>
    <property type="match status" value="1"/>
</dbReference>
<dbReference type="SMART" id="SM00044">
    <property type="entry name" value="CYCc"/>
    <property type="match status" value="1"/>
</dbReference>
<sequence length="697" mass="74253">MASSRRLPLVFGLALVLLLAAIRLADPLPLQMMRDAAFDLYQRLSPREAADLPVKIVDIDDAAITAVGQWPWSRHTFALLTDRLTEMGAAAIGFDVLFAEPDRLSPDNIAANLAGFAANRLPDYDAEFAAALERGPTVLGFSVSTTSKTLPEAPKGGFALSGTDPRPAIPALTGAVVPLPALGDAASGLGGLSLHPEESVAIVRRAPLLWRAGDKVYPALSIEALRVAQGEDNLVVLGETAAPYVESIRVGNVEVPTTPDGNLWLYYRHLTPQTTISAKDILGPDYRLKEKEIDGNIVLVGSSASGLNDMRGTPLEDMPGVAIHAQAIEQMLTGQFLTRSDWVEALEIIAFVGLGVALVAGVLWSGPKVGLAIGLLTAIGLLAFCWLMFKGPGVLIDPGFPLLGASLVYFAMIFARYATTDADRRKLRRAFGHYVAPTLLAQIEASGERLQLGGEMRDMSVLFTDLRGFTPLSETMAPADMLKVLNTLFGALGECVTIEMGTIDKFVGDSVMAFWNAPIDVPEHALHACRAALAMRETLGRLNAGDGFGLATNPVTRALSVGVGIATGEALVGNMGLKTRFDYSCIGETVNLASRLESVSKLVGYDIVVSEETRERASELAFLPAGRVALKGISEPVPVHILVGNAELAASSAFIELAERHEARDWHGCLALAERLEPGLGRFYSMIGERPADFAGP</sequence>
<dbReference type="Pfam" id="PF00211">
    <property type="entry name" value="Guanylate_cyc"/>
    <property type="match status" value="1"/>
</dbReference>
<dbReference type="GO" id="GO:0009190">
    <property type="term" value="P:cyclic nucleotide biosynthetic process"/>
    <property type="evidence" value="ECO:0007669"/>
    <property type="project" value="InterPro"/>
</dbReference>
<dbReference type="PANTHER" id="PTHR43081">
    <property type="entry name" value="ADENYLATE CYCLASE, TERMINAL-DIFFERENTIATION SPECIFIC-RELATED"/>
    <property type="match status" value="1"/>
</dbReference>
<organism evidence="1 2">
    <name type="scientific">Paradevosia tibetensis</name>
    <dbReference type="NCBI Taxonomy" id="1447062"/>
    <lineage>
        <taxon>Bacteria</taxon>
        <taxon>Pseudomonadati</taxon>
        <taxon>Pseudomonadota</taxon>
        <taxon>Alphaproteobacteria</taxon>
        <taxon>Hyphomicrobiales</taxon>
        <taxon>Devosiaceae</taxon>
        <taxon>Paradevosia</taxon>
    </lineage>
</organism>
<dbReference type="SMART" id="SM01080">
    <property type="entry name" value="CHASE2"/>
    <property type="match status" value="1"/>
</dbReference>
<evidence type="ECO:0000313" key="2">
    <source>
        <dbReference type="Proteomes" id="UP000321062"/>
    </source>
</evidence>
<keyword evidence="2" id="KW-1185">Reference proteome</keyword>
<dbReference type="InterPro" id="IPR007890">
    <property type="entry name" value="CHASE2"/>
</dbReference>
<gene>
    <name evidence="1" type="ORF">FNA67_01760</name>
</gene>
<dbReference type="PANTHER" id="PTHR43081:SF1">
    <property type="entry name" value="ADENYLATE CYCLASE, TERMINAL-DIFFERENTIATION SPECIFIC"/>
    <property type="match status" value="1"/>
</dbReference>
<proteinExistence type="predicted"/>
<reference evidence="1 2" key="1">
    <citation type="journal article" date="2015" name="Int. J. Syst. Evol. Microbiol.">
        <title>Youhaiella tibetensis gen. nov., sp. nov., isolated from subsurface sediment.</title>
        <authorList>
            <person name="Wang Y.X."/>
            <person name="Huang F.Q."/>
            <person name="Nogi Y."/>
            <person name="Pang S.J."/>
            <person name="Wang P.K."/>
            <person name="Lv J."/>
        </authorList>
    </citation>
    <scope>NUCLEOTIDE SEQUENCE [LARGE SCALE GENOMIC DNA]</scope>
    <source>
        <strain evidence="2">fig4</strain>
    </source>
</reference>
<dbReference type="RefSeq" id="WP_147654848.1">
    <property type="nucleotide sequence ID" value="NZ_BMFM01000001.1"/>
</dbReference>
<dbReference type="Proteomes" id="UP000321062">
    <property type="component" value="Chromosome"/>
</dbReference>
<dbReference type="AlphaFoldDB" id="A0A5B9DJW3"/>
<dbReference type="InterPro" id="IPR050697">
    <property type="entry name" value="Adenylyl/Guanylyl_Cyclase_3/4"/>
</dbReference>
<dbReference type="SUPFAM" id="SSF55073">
    <property type="entry name" value="Nucleotide cyclase"/>
    <property type="match status" value="1"/>
</dbReference>
<dbReference type="InterPro" id="IPR029787">
    <property type="entry name" value="Nucleotide_cyclase"/>
</dbReference>
<dbReference type="GO" id="GO:0035556">
    <property type="term" value="P:intracellular signal transduction"/>
    <property type="evidence" value="ECO:0007669"/>
    <property type="project" value="InterPro"/>
</dbReference>
<dbReference type="Gene3D" id="3.30.70.1230">
    <property type="entry name" value="Nucleotide cyclase"/>
    <property type="match status" value="1"/>
</dbReference>
<dbReference type="OrthoDB" id="9789782at2"/>
<dbReference type="KEGG" id="yti:FNA67_01760"/>
<name>A0A5B9DJW3_9HYPH</name>
<accession>A0A5B9DJW3</accession>
<dbReference type="EMBL" id="CP041690">
    <property type="protein sequence ID" value="QEE18979.1"/>
    <property type="molecule type" value="Genomic_DNA"/>
</dbReference>
<dbReference type="PROSITE" id="PS50125">
    <property type="entry name" value="GUANYLATE_CYCLASE_2"/>
    <property type="match status" value="1"/>
</dbReference>
<dbReference type="InterPro" id="IPR001054">
    <property type="entry name" value="A/G_cyclase"/>
</dbReference>